<dbReference type="RefSeq" id="XP_040724063.1">
    <property type="nucleotide sequence ID" value="XM_040871977.1"/>
</dbReference>
<dbReference type="InterPro" id="IPR026541">
    <property type="entry name" value="MRG_dom"/>
</dbReference>
<feature type="compositionally biased region" description="Basic and acidic residues" evidence="8">
    <location>
        <begin position="103"/>
        <end position="114"/>
    </location>
</feature>
<dbReference type="PANTHER" id="PTHR10880:SF15">
    <property type="entry name" value="MSL COMPLEX SUBUNIT 3"/>
    <property type="match status" value="1"/>
</dbReference>
<keyword evidence="11" id="KW-1185">Reference proteome</keyword>
<evidence type="ECO:0000256" key="7">
    <source>
        <dbReference type="ARBA" id="ARBA00023242"/>
    </source>
</evidence>
<dbReference type="PIRSF" id="PIRSF038133">
    <property type="entry name" value="HAT_Nua4_EAF3/MRG15"/>
    <property type="match status" value="1"/>
</dbReference>
<feature type="compositionally biased region" description="Basic and acidic residues" evidence="8">
    <location>
        <begin position="70"/>
        <end position="88"/>
    </location>
</feature>
<protein>
    <recommendedName>
        <fullName evidence="3">Chromatin modification-related protein EAF3</fullName>
    </recommendedName>
</protein>
<sequence>MAIFKAEERVLCYHGPLLYEAKHMYLVHYKGWKRTWDEWVPETRVKKWNEANLKFSKELKMEAIVAQKRLADEQKRSSGNTGKEDSAAHMDGPPASTSRGQKRGREAEQEKENALKPNLRLEIPDLLKAQLVDDWEWITKDSRLVPLPPTQPRKDPRTAEAAIFHEVIEGLRAYFDKCLGNMLLYKFERQQYLEVRKKYGDAHPMSQVFGAEHLLRLFVSMQDLVAATEMDPQAVAVLRRHLTGLLKYMLKHHKELFLREYDVTSPYYTRLLNHQ</sequence>
<dbReference type="GO" id="GO:0006355">
    <property type="term" value="P:regulation of DNA-templated transcription"/>
    <property type="evidence" value="ECO:0007669"/>
    <property type="project" value="InterPro"/>
</dbReference>
<evidence type="ECO:0000256" key="5">
    <source>
        <dbReference type="ARBA" id="ARBA00023015"/>
    </source>
</evidence>
<dbReference type="SMART" id="SM00298">
    <property type="entry name" value="CHROMO"/>
    <property type="match status" value="1"/>
</dbReference>
<comment type="subcellular location">
    <subcellularLocation>
        <location evidence="1">Nucleus</location>
    </subcellularLocation>
</comment>
<keyword evidence="4" id="KW-0156">Chromatin regulator</keyword>
<dbReference type="InterPro" id="IPR016197">
    <property type="entry name" value="Chromo-like_dom_sf"/>
</dbReference>
<dbReference type="GeneID" id="63788576"/>
<evidence type="ECO:0000256" key="2">
    <source>
        <dbReference type="ARBA" id="ARBA00009093"/>
    </source>
</evidence>
<dbReference type="InterPro" id="IPR053820">
    <property type="entry name" value="MSL3_chromo-like"/>
</dbReference>
<dbReference type="AlphaFoldDB" id="A0A1Y2F7U2"/>
<dbReference type="Gene3D" id="2.30.30.140">
    <property type="match status" value="2"/>
</dbReference>
<dbReference type="OMA" id="HKFFDIE"/>
<keyword evidence="6" id="KW-0804">Transcription</keyword>
<keyword evidence="5" id="KW-0805">Transcription regulation</keyword>
<dbReference type="EMBL" id="MCFI01000014">
    <property type="protein sequence ID" value="ORY79929.1"/>
    <property type="molecule type" value="Genomic_DNA"/>
</dbReference>
<feature type="domain" description="Chromo" evidence="9">
    <location>
        <begin position="4"/>
        <end position="61"/>
    </location>
</feature>
<feature type="region of interest" description="Disordered" evidence="8">
    <location>
        <begin position="70"/>
        <end position="115"/>
    </location>
</feature>
<dbReference type="PROSITE" id="PS51640">
    <property type="entry name" value="MRG"/>
    <property type="match status" value="1"/>
</dbReference>
<dbReference type="GO" id="GO:0035267">
    <property type="term" value="C:NuA4 histone acetyltransferase complex"/>
    <property type="evidence" value="ECO:0007669"/>
    <property type="project" value="TreeGrafter"/>
</dbReference>
<evidence type="ECO:0000256" key="6">
    <source>
        <dbReference type="ARBA" id="ARBA00023163"/>
    </source>
</evidence>
<dbReference type="GO" id="GO:0006338">
    <property type="term" value="P:chromatin remodeling"/>
    <property type="evidence" value="ECO:0007669"/>
    <property type="project" value="UniProtKB-ARBA"/>
</dbReference>
<evidence type="ECO:0000256" key="4">
    <source>
        <dbReference type="ARBA" id="ARBA00022853"/>
    </source>
</evidence>
<evidence type="ECO:0000256" key="1">
    <source>
        <dbReference type="ARBA" id="ARBA00004123"/>
    </source>
</evidence>
<proteinExistence type="inferred from homology"/>
<dbReference type="PANTHER" id="PTHR10880">
    <property type="entry name" value="MORTALITY FACTOR 4-LIKE PROTEIN"/>
    <property type="match status" value="1"/>
</dbReference>
<evidence type="ECO:0000259" key="9">
    <source>
        <dbReference type="SMART" id="SM00298"/>
    </source>
</evidence>
<dbReference type="GO" id="GO:0032221">
    <property type="term" value="C:Rpd3S complex"/>
    <property type="evidence" value="ECO:0007669"/>
    <property type="project" value="TreeGrafter"/>
</dbReference>
<dbReference type="OrthoDB" id="124855at2759"/>
<dbReference type="SUPFAM" id="SSF54160">
    <property type="entry name" value="Chromo domain-like"/>
    <property type="match status" value="1"/>
</dbReference>
<accession>A0A1Y2F7U2</accession>
<keyword evidence="7" id="KW-0539">Nucleus</keyword>
<name>A0A1Y2F7U2_PROLT</name>
<evidence type="ECO:0000256" key="8">
    <source>
        <dbReference type="SAM" id="MobiDB-lite"/>
    </source>
</evidence>
<dbReference type="Gene3D" id="1.10.274.30">
    <property type="entry name" value="MRG domain"/>
    <property type="match status" value="1"/>
</dbReference>
<dbReference type="Proteomes" id="UP000193685">
    <property type="component" value="Unassembled WGS sequence"/>
</dbReference>
<dbReference type="STRING" id="56484.A0A1Y2F7U2"/>
<dbReference type="InterPro" id="IPR000953">
    <property type="entry name" value="Chromo/chromo_shadow_dom"/>
</dbReference>
<evidence type="ECO:0000313" key="10">
    <source>
        <dbReference type="EMBL" id="ORY79929.1"/>
    </source>
</evidence>
<reference evidence="10 11" key="1">
    <citation type="submission" date="2016-07" db="EMBL/GenBank/DDBJ databases">
        <title>Pervasive Adenine N6-methylation of Active Genes in Fungi.</title>
        <authorList>
            <consortium name="DOE Joint Genome Institute"/>
            <person name="Mondo S.J."/>
            <person name="Dannebaum R.O."/>
            <person name="Kuo R.C."/>
            <person name="Labutti K."/>
            <person name="Haridas S."/>
            <person name="Kuo A."/>
            <person name="Salamov A."/>
            <person name="Ahrendt S.R."/>
            <person name="Lipzen A."/>
            <person name="Sullivan W."/>
            <person name="Andreopoulos W.B."/>
            <person name="Clum A."/>
            <person name="Lindquist E."/>
            <person name="Daum C."/>
            <person name="Ramamoorthy G.K."/>
            <person name="Gryganskyi A."/>
            <person name="Culley D."/>
            <person name="Magnuson J.K."/>
            <person name="James T.Y."/>
            <person name="O'Malley M.A."/>
            <person name="Stajich J.E."/>
            <person name="Spatafora J.W."/>
            <person name="Visel A."/>
            <person name="Grigoriev I.V."/>
        </authorList>
    </citation>
    <scope>NUCLEOTIDE SEQUENCE [LARGE SCALE GENOMIC DNA]</scope>
    <source>
        <strain evidence="10 11">12-1054</strain>
    </source>
</reference>
<dbReference type="InterPro" id="IPR008676">
    <property type="entry name" value="MRG"/>
</dbReference>
<organism evidence="10 11">
    <name type="scientific">Protomyces lactucae-debilis</name>
    <dbReference type="NCBI Taxonomy" id="2754530"/>
    <lineage>
        <taxon>Eukaryota</taxon>
        <taxon>Fungi</taxon>
        <taxon>Dikarya</taxon>
        <taxon>Ascomycota</taxon>
        <taxon>Taphrinomycotina</taxon>
        <taxon>Taphrinomycetes</taxon>
        <taxon>Taphrinales</taxon>
        <taxon>Protomycetaceae</taxon>
        <taxon>Protomyces</taxon>
    </lineage>
</organism>
<evidence type="ECO:0000256" key="3">
    <source>
        <dbReference type="ARBA" id="ARBA00018505"/>
    </source>
</evidence>
<dbReference type="InterPro" id="IPR038217">
    <property type="entry name" value="MRG_C_sf"/>
</dbReference>
<evidence type="ECO:0000313" key="11">
    <source>
        <dbReference type="Proteomes" id="UP000193685"/>
    </source>
</evidence>
<comment type="similarity">
    <text evidence="2">Belongs to the MRG family.</text>
</comment>
<comment type="caution">
    <text evidence="10">The sequence shown here is derived from an EMBL/GenBank/DDBJ whole genome shotgun (WGS) entry which is preliminary data.</text>
</comment>
<dbReference type="Pfam" id="PF05712">
    <property type="entry name" value="MRG"/>
    <property type="match status" value="2"/>
</dbReference>
<dbReference type="Pfam" id="PF22732">
    <property type="entry name" value="MSL3_chromo-like"/>
    <property type="match status" value="1"/>
</dbReference>
<gene>
    <name evidence="10" type="ORF">BCR37DRAFT_403176</name>
</gene>